<dbReference type="InterPro" id="IPR054722">
    <property type="entry name" value="PolX-like_BBD"/>
</dbReference>
<name>A0A371GNF7_MUCPR</name>
<dbReference type="EMBL" id="QJKJ01004950">
    <property type="protein sequence ID" value="RDX92102.1"/>
    <property type="molecule type" value="Genomic_DNA"/>
</dbReference>
<gene>
    <name evidence="2" type="ORF">CR513_25820</name>
</gene>
<dbReference type="AlphaFoldDB" id="A0A371GNF7"/>
<feature type="non-terminal residue" evidence="2">
    <location>
        <position position="1"/>
    </location>
</feature>
<proteinExistence type="predicted"/>
<sequence>MKVYKKKNPITYLKSIFQNLMDNFKRNIKGIHITKLLLVMIKKIFEKEKSTSHRLNYGRFGHLSYDYRDSPKGLSIPTKTNKKGPKRIWVPKNMIVPIVDLINNRKETSTMEKGLCSMTFGPRLKDRLHLEVSKKDCPYQPGLTRKDPRESERHQSWYLDSGCSCHMIGERSIFQDLRSKVRGWVMFGGNQKGKIVRIGNIVNIPKFNGQLQKKFIDLRQSLAKFVNGSKNLKNIIHHKRHPYNKTSIGYDKKNI</sequence>
<feature type="domain" description="Retrovirus-related Pol polyprotein from transposon TNT 1-94-like beta-barrel" evidence="1">
    <location>
        <begin position="157"/>
        <end position="210"/>
    </location>
</feature>
<dbReference type="Pfam" id="PF22936">
    <property type="entry name" value="Pol_BBD"/>
    <property type="match status" value="1"/>
</dbReference>
<keyword evidence="3" id="KW-1185">Reference proteome</keyword>
<evidence type="ECO:0000313" key="2">
    <source>
        <dbReference type="EMBL" id="RDX92102.1"/>
    </source>
</evidence>
<comment type="caution">
    <text evidence="2">The sequence shown here is derived from an EMBL/GenBank/DDBJ whole genome shotgun (WGS) entry which is preliminary data.</text>
</comment>
<protein>
    <recommendedName>
        <fullName evidence="1">Retrovirus-related Pol polyprotein from transposon TNT 1-94-like beta-barrel domain-containing protein</fullName>
    </recommendedName>
</protein>
<evidence type="ECO:0000313" key="3">
    <source>
        <dbReference type="Proteomes" id="UP000257109"/>
    </source>
</evidence>
<dbReference type="OrthoDB" id="1932348at2759"/>
<reference evidence="2" key="1">
    <citation type="submission" date="2018-05" db="EMBL/GenBank/DDBJ databases">
        <title>Draft genome of Mucuna pruriens seed.</title>
        <authorList>
            <person name="Nnadi N.E."/>
            <person name="Vos R."/>
            <person name="Hasami M.H."/>
            <person name="Devisetty U.K."/>
            <person name="Aguiy J.C."/>
        </authorList>
    </citation>
    <scope>NUCLEOTIDE SEQUENCE [LARGE SCALE GENOMIC DNA]</scope>
    <source>
        <strain evidence="2">JCA_2017</strain>
    </source>
</reference>
<evidence type="ECO:0000259" key="1">
    <source>
        <dbReference type="Pfam" id="PF22936"/>
    </source>
</evidence>
<dbReference type="Proteomes" id="UP000257109">
    <property type="component" value="Unassembled WGS sequence"/>
</dbReference>
<accession>A0A371GNF7</accession>
<organism evidence="2 3">
    <name type="scientific">Mucuna pruriens</name>
    <name type="common">Velvet bean</name>
    <name type="synonym">Dolichos pruriens</name>
    <dbReference type="NCBI Taxonomy" id="157652"/>
    <lineage>
        <taxon>Eukaryota</taxon>
        <taxon>Viridiplantae</taxon>
        <taxon>Streptophyta</taxon>
        <taxon>Embryophyta</taxon>
        <taxon>Tracheophyta</taxon>
        <taxon>Spermatophyta</taxon>
        <taxon>Magnoliopsida</taxon>
        <taxon>eudicotyledons</taxon>
        <taxon>Gunneridae</taxon>
        <taxon>Pentapetalae</taxon>
        <taxon>rosids</taxon>
        <taxon>fabids</taxon>
        <taxon>Fabales</taxon>
        <taxon>Fabaceae</taxon>
        <taxon>Papilionoideae</taxon>
        <taxon>50 kb inversion clade</taxon>
        <taxon>NPAAA clade</taxon>
        <taxon>indigoferoid/millettioid clade</taxon>
        <taxon>Phaseoleae</taxon>
        <taxon>Mucuna</taxon>
    </lineage>
</organism>